<dbReference type="EMBL" id="QFRJ01000003">
    <property type="protein sequence ID" value="PWH86052.1"/>
    <property type="molecule type" value="Genomic_DNA"/>
</dbReference>
<organism evidence="1 2">
    <name type="scientific">Brumimicrobium oceani</name>
    <dbReference type="NCBI Taxonomy" id="2100725"/>
    <lineage>
        <taxon>Bacteria</taxon>
        <taxon>Pseudomonadati</taxon>
        <taxon>Bacteroidota</taxon>
        <taxon>Flavobacteriia</taxon>
        <taxon>Flavobacteriales</taxon>
        <taxon>Crocinitomicaceae</taxon>
        <taxon>Brumimicrobium</taxon>
    </lineage>
</organism>
<gene>
    <name evidence="1" type="ORF">DIT68_05715</name>
</gene>
<protein>
    <submittedName>
        <fullName evidence="1">Uncharacterized protein</fullName>
    </submittedName>
</protein>
<evidence type="ECO:0000313" key="1">
    <source>
        <dbReference type="EMBL" id="PWH86052.1"/>
    </source>
</evidence>
<reference evidence="1 2" key="2">
    <citation type="submission" date="2018-05" db="EMBL/GenBank/DDBJ databases">
        <authorList>
            <person name="Lanie J.A."/>
            <person name="Ng W.-L."/>
            <person name="Kazmierczak K.M."/>
            <person name="Andrzejewski T.M."/>
            <person name="Davidsen T.M."/>
            <person name="Wayne K.J."/>
            <person name="Tettelin H."/>
            <person name="Glass J.I."/>
            <person name="Rusch D."/>
            <person name="Podicherti R."/>
            <person name="Tsui H.-C.T."/>
            <person name="Winkler M.E."/>
        </authorList>
    </citation>
    <scope>NUCLEOTIDE SEQUENCE [LARGE SCALE GENOMIC DNA]</scope>
    <source>
        <strain evidence="1 2">C305</strain>
    </source>
</reference>
<name>A0A2U2XE24_9FLAO</name>
<keyword evidence="2" id="KW-1185">Reference proteome</keyword>
<dbReference type="Proteomes" id="UP000245370">
    <property type="component" value="Unassembled WGS sequence"/>
</dbReference>
<reference evidence="1 2" key="1">
    <citation type="submission" date="2018-05" db="EMBL/GenBank/DDBJ databases">
        <title>Brumimicrobium oceani sp. nov., isolated from coastal sediment.</title>
        <authorList>
            <person name="Kou Y."/>
        </authorList>
    </citation>
    <scope>NUCLEOTIDE SEQUENCE [LARGE SCALE GENOMIC DNA]</scope>
    <source>
        <strain evidence="1 2">C305</strain>
    </source>
</reference>
<accession>A0A2U2XE24</accession>
<comment type="caution">
    <text evidence="1">The sequence shown here is derived from an EMBL/GenBank/DDBJ whole genome shotgun (WGS) entry which is preliminary data.</text>
</comment>
<sequence length="475" mass="49464">MSLSAFGQIEHDVNKNGGNTESNSINDIDSIRFIGNSMEIILNNGTVESHTISHINNVTFSGQSIGSVDYMNCEAATINGLIVEGTGVLNGVFIEVDYTGGNGGLHNGQIVNSTGVTGLTAELVAGNFSIGAGTLTFIITGTPNSSGVATFPINIGGETCDLTVYVNPSEVQSLNCFGATIYGTLLEGAVANGVYIEVDYTGGNGGFHNGQIVNSTGNTGLTAELMAGNFAIGAGTLTYTITGTANSSGTAIFALNVGGQTCNLEVAVVYPWALGAVFCSDTTEIVNVTNPITGKVWMDRNLGAVRAAFHGSDYGSYGDLYQWGRGPDGHQCRNSATTYTLSASDQPGHGLFILSNSLPCDWRTPQNGTLWQGTNGINNPCPIGYRLPTKTEFDAELSSWISNDASGAYNSPLKWSLNGGRYPTDGSINAVGNGGNAWSSTLNGSYSYTIGFLSNNAFVNSPLRANGAAVRCIKD</sequence>
<proteinExistence type="predicted"/>
<evidence type="ECO:0000313" key="2">
    <source>
        <dbReference type="Proteomes" id="UP000245370"/>
    </source>
</evidence>
<dbReference type="AlphaFoldDB" id="A0A2U2XE24"/>